<name>A0ABR0MS35_GOSAR</name>
<reference evidence="1 2" key="1">
    <citation type="submission" date="2023-03" db="EMBL/GenBank/DDBJ databases">
        <title>WGS of Gossypium arboreum.</title>
        <authorList>
            <person name="Yu D."/>
        </authorList>
    </citation>
    <scope>NUCLEOTIDE SEQUENCE [LARGE SCALE GENOMIC DNA]</scope>
    <source>
        <tissue evidence="1">Leaf</tissue>
    </source>
</reference>
<keyword evidence="2" id="KW-1185">Reference proteome</keyword>
<dbReference type="Proteomes" id="UP001358586">
    <property type="component" value="Chromosome 12"/>
</dbReference>
<accession>A0ABR0MS35</accession>
<sequence length="63" mass="6961">MDTVSLSIFMSSSEPPIYISTHNELCRNTYLSRRYTASIRPTIGSRILMDTIRGSGNSGSNFG</sequence>
<gene>
    <name evidence="1" type="ORF">PVK06_044747</name>
</gene>
<evidence type="ECO:0000313" key="1">
    <source>
        <dbReference type="EMBL" id="KAK5776783.1"/>
    </source>
</evidence>
<protein>
    <submittedName>
        <fullName evidence="1">Uncharacterized protein</fullName>
    </submittedName>
</protein>
<proteinExistence type="predicted"/>
<dbReference type="EMBL" id="JARKNE010000012">
    <property type="protein sequence ID" value="KAK5776783.1"/>
    <property type="molecule type" value="Genomic_DNA"/>
</dbReference>
<organism evidence="1 2">
    <name type="scientific">Gossypium arboreum</name>
    <name type="common">Tree cotton</name>
    <name type="synonym">Gossypium nanking</name>
    <dbReference type="NCBI Taxonomy" id="29729"/>
    <lineage>
        <taxon>Eukaryota</taxon>
        <taxon>Viridiplantae</taxon>
        <taxon>Streptophyta</taxon>
        <taxon>Embryophyta</taxon>
        <taxon>Tracheophyta</taxon>
        <taxon>Spermatophyta</taxon>
        <taxon>Magnoliopsida</taxon>
        <taxon>eudicotyledons</taxon>
        <taxon>Gunneridae</taxon>
        <taxon>Pentapetalae</taxon>
        <taxon>rosids</taxon>
        <taxon>malvids</taxon>
        <taxon>Malvales</taxon>
        <taxon>Malvaceae</taxon>
        <taxon>Malvoideae</taxon>
        <taxon>Gossypium</taxon>
    </lineage>
</organism>
<comment type="caution">
    <text evidence="1">The sequence shown here is derived from an EMBL/GenBank/DDBJ whole genome shotgun (WGS) entry which is preliminary data.</text>
</comment>
<evidence type="ECO:0000313" key="2">
    <source>
        <dbReference type="Proteomes" id="UP001358586"/>
    </source>
</evidence>